<protein>
    <submittedName>
        <fullName evidence="1">Uncharacterized protein</fullName>
    </submittedName>
</protein>
<proteinExistence type="predicted"/>
<reference evidence="1" key="1">
    <citation type="submission" date="2022-03" db="EMBL/GenBank/DDBJ databases">
        <authorList>
            <person name="Li D."/>
            <person name="Zhou Q."/>
            <person name="Cai R."/>
            <person name="Wang F."/>
            <person name="Qian M."/>
            <person name="Liu W."/>
            <person name="Pan L."/>
            <person name="Lin W."/>
            <person name="Tong Y."/>
            <person name="Cao L."/>
        </authorList>
    </citation>
    <scope>NUCLEOTIDE SEQUENCE</scope>
</reference>
<evidence type="ECO:0000313" key="2">
    <source>
        <dbReference type="Proteomes" id="UP001164278"/>
    </source>
</evidence>
<evidence type="ECO:0000313" key="1">
    <source>
        <dbReference type="EMBL" id="UOL49103.1"/>
    </source>
</evidence>
<name>A0A9X9H4U1_9CAUD</name>
<sequence>MSRTTYVTLNHNREEEYIDVVNCTFSVVYRIYYKRDAWFALGDYVNDRFYEFNYDTQSEVSTLAMFSPTLSDYVATYLASQVVEVKPSLAAKYNTPSKVAQVWVAIANLCETLNADHAMIAIADYLDIPHQWCLDACDGLAEPYYLVGYILAELCPTDRHITDVRGYLPKAYWSFAPLESELPDEGGEDCQSLWDDEYRRVSG</sequence>
<dbReference type="Proteomes" id="UP001164278">
    <property type="component" value="Segment"/>
</dbReference>
<dbReference type="EMBL" id="OM897575">
    <property type="protein sequence ID" value="UOL49103.1"/>
    <property type="molecule type" value="Genomic_DNA"/>
</dbReference>
<keyword evidence="2" id="KW-1185">Reference proteome</keyword>
<organism evidence="1 2">
    <name type="scientific">Leptolyngbya phage Lbo240-yong1</name>
    <dbReference type="NCBI Taxonomy" id="2928836"/>
    <lineage>
        <taxon>Viruses</taxon>
        <taxon>Duplodnaviria</taxon>
        <taxon>Heunggongvirae</taxon>
        <taxon>Uroviricota</taxon>
        <taxon>Caudoviricetes</taxon>
        <taxon>Saffermanviridae</taxon>
        <taxon>Wumpquatrovirus</taxon>
        <taxon>Wumpquatrovirus Lbo240yong1</taxon>
    </lineage>
</organism>
<accession>A0A9X9H4U1</accession>